<feature type="chain" id="PRO_5045221971" description="High-affinity zinc uptake system protein ZnuA" evidence="7">
    <location>
        <begin position="19"/>
        <end position="366"/>
    </location>
</feature>
<keyword evidence="5" id="KW-0406">Ion transport</keyword>
<gene>
    <name evidence="8" type="primary">znuA</name>
    <name evidence="8" type="ORF">ACFQ45_02205</name>
</gene>
<evidence type="ECO:0000256" key="2">
    <source>
        <dbReference type="ARBA" id="ARBA00015915"/>
    </source>
</evidence>
<evidence type="ECO:0000256" key="1">
    <source>
        <dbReference type="ARBA" id="ARBA00011028"/>
    </source>
</evidence>
<evidence type="ECO:0000313" key="8">
    <source>
        <dbReference type="EMBL" id="MFD1382162.1"/>
    </source>
</evidence>
<name>A0ABW4AW78_9GAMM</name>
<dbReference type="RefSeq" id="WP_377364867.1">
    <property type="nucleotide sequence ID" value="NZ_JBHTMN010000003.1"/>
</dbReference>
<dbReference type="PANTHER" id="PTHR42953">
    <property type="entry name" value="HIGH-AFFINITY ZINC UPTAKE SYSTEM PROTEIN ZNUA-RELATED"/>
    <property type="match status" value="1"/>
</dbReference>
<evidence type="ECO:0000256" key="7">
    <source>
        <dbReference type="SAM" id="SignalP"/>
    </source>
</evidence>
<comment type="similarity">
    <text evidence="1">Belongs to the bacterial solute-binding protein 9 family.</text>
</comment>
<feature type="signal peptide" evidence="7">
    <location>
        <begin position="1"/>
        <end position="18"/>
    </location>
</feature>
<comment type="caution">
    <text evidence="8">The sequence shown here is derived from an EMBL/GenBank/DDBJ whole genome shotgun (WGS) entry which is preliminary data.</text>
</comment>
<keyword evidence="5" id="KW-0864">Zinc transport</keyword>
<keyword evidence="3" id="KW-0813">Transport</keyword>
<accession>A0ABW4AW78</accession>
<dbReference type="Gene3D" id="3.40.50.1980">
    <property type="entry name" value="Nitrogenase molybdenum iron protein domain"/>
    <property type="match status" value="2"/>
</dbReference>
<dbReference type="InterPro" id="IPR006127">
    <property type="entry name" value="ZnuA-like"/>
</dbReference>
<evidence type="ECO:0000313" key="9">
    <source>
        <dbReference type="Proteomes" id="UP001597059"/>
    </source>
</evidence>
<evidence type="ECO:0000256" key="3">
    <source>
        <dbReference type="ARBA" id="ARBA00022448"/>
    </source>
</evidence>
<organism evidence="8 9">
    <name type="scientific">Rhodanobacter aciditrophus</name>
    <dbReference type="NCBI Taxonomy" id="1623218"/>
    <lineage>
        <taxon>Bacteria</taxon>
        <taxon>Pseudomonadati</taxon>
        <taxon>Pseudomonadota</taxon>
        <taxon>Gammaproteobacteria</taxon>
        <taxon>Lysobacterales</taxon>
        <taxon>Rhodanobacteraceae</taxon>
        <taxon>Rhodanobacter</taxon>
    </lineage>
</organism>
<dbReference type="InterPro" id="IPR050492">
    <property type="entry name" value="Bact_metal-bind_prot9"/>
</dbReference>
<feature type="compositionally biased region" description="Basic and acidic residues" evidence="6">
    <location>
        <begin position="112"/>
        <end position="191"/>
    </location>
</feature>
<protein>
    <recommendedName>
        <fullName evidence="2">High-affinity zinc uptake system protein ZnuA</fullName>
    </recommendedName>
</protein>
<dbReference type="Pfam" id="PF01297">
    <property type="entry name" value="ZnuA"/>
    <property type="match status" value="1"/>
</dbReference>
<evidence type="ECO:0000256" key="4">
    <source>
        <dbReference type="ARBA" id="ARBA00022729"/>
    </source>
</evidence>
<dbReference type="PANTHER" id="PTHR42953:SF3">
    <property type="entry name" value="HIGH-AFFINITY ZINC UPTAKE SYSTEM PROTEIN ZNUA"/>
    <property type="match status" value="1"/>
</dbReference>
<dbReference type="EMBL" id="JBHTMN010000003">
    <property type="protein sequence ID" value="MFD1382162.1"/>
    <property type="molecule type" value="Genomic_DNA"/>
</dbReference>
<keyword evidence="5" id="KW-0862">Zinc</keyword>
<feature type="region of interest" description="Disordered" evidence="6">
    <location>
        <begin position="112"/>
        <end position="205"/>
    </location>
</feature>
<evidence type="ECO:0000256" key="6">
    <source>
        <dbReference type="SAM" id="MobiDB-lite"/>
    </source>
</evidence>
<dbReference type="NCBIfam" id="NF007091">
    <property type="entry name" value="PRK09545.1"/>
    <property type="match status" value="1"/>
</dbReference>
<keyword evidence="4 7" id="KW-0732">Signal</keyword>
<sequence length="366" mass="40944">MLKSALPLSLLLSVSALANTQVVTTVKPVSLIVGAIGGEHVTVEQLINNQASPHDFALRPSDLRKLNDAELVVWVGESLETFLEKPLANLNAKKDLEWMALNGLTLREFGEEHDHEGHDHEDHEGHDHEDHEGHDHEDHEGHDHEDHEGHDHEDHEGHDHEDHEGHDHEDHEGHDHEEHEGHDHEDHEGHDHHGHSHTGTDPHVWLDPDNAKVLAHAVADRLAALDPDNAEAFEANYATFVNDLEQADKRLAAQLEPVHDVPYFVFHEAYGYFEAHYGLNNQGAVTVSPERKPGAQTVAKLREEIEEHKVECIFSEPQFSPGIVKTLIAGTDVKSAVLDPLGSTYQVDTYSAFLEELGNQYLSCLK</sequence>
<evidence type="ECO:0000256" key="5">
    <source>
        <dbReference type="ARBA" id="ARBA00022906"/>
    </source>
</evidence>
<keyword evidence="9" id="KW-1185">Reference proteome</keyword>
<dbReference type="Proteomes" id="UP001597059">
    <property type="component" value="Unassembled WGS sequence"/>
</dbReference>
<reference evidence="9" key="1">
    <citation type="journal article" date="2019" name="Int. J. Syst. Evol. Microbiol.">
        <title>The Global Catalogue of Microorganisms (GCM) 10K type strain sequencing project: providing services to taxonomists for standard genome sequencing and annotation.</title>
        <authorList>
            <consortium name="The Broad Institute Genomics Platform"/>
            <consortium name="The Broad Institute Genome Sequencing Center for Infectious Disease"/>
            <person name="Wu L."/>
            <person name="Ma J."/>
        </authorList>
    </citation>
    <scope>NUCLEOTIDE SEQUENCE [LARGE SCALE GENOMIC DNA]</scope>
    <source>
        <strain evidence="9">JCM 30774</strain>
    </source>
</reference>
<dbReference type="SUPFAM" id="SSF53807">
    <property type="entry name" value="Helical backbone' metal receptor"/>
    <property type="match status" value="1"/>
</dbReference>
<proteinExistence type="inferred from homology"/>